<evidence type="ECO:0000256" key="4">
    <source>
        <dbReference type="ARBA" id="ARBA00023211"/>
    </source>
</evidence>
<dbReference type="GO" id="GO:0005737">
    <property type="term" value="C:cytoplasm"/>
    <property type="evidence" value="ECO:0007669"/>
    <property type="project" value="InterPro"/>
</dbReference>
<evidence type="ECO:0000256" key="3">
    <source>
        <dbReference type="ARBA" id="ARBA00022801"/>
    </source>
</evidence>
<dbReference type="GO" id="GO:0046872">
    <property type="term" value="F:metal ion binding"/>
    <property type="evidence" value="ECO:0007669"/>
    <property type="project" value="UniProtKB-KW"/>
</dbReference>
<comment type="cofactor">
    <cofactor evidence="1">
        <name>Mn(2+)</name>
        <dbReference type="ChEBI" id="CHEBI:29035"/>
    </cofactor>
</comment>
<evidence type="ECO:0000256" key="2">
    <source>
        <dbReference type="ARBA" id="ARBA00022723"/>
    </source>
</evidence>
<keyword evidence="3" id="KW-0378">Hydrolase</keyword>
<dbReference type="Gene3D" id="3.10.310.20">
    <property type="entry name" value="DHHA2 domain"/>
    <property type="match status" value="1"/>
</dbReference>
<keyword evidence="2" id="KW-0479">Metal-binding</keyword>
<dbReference type="AlphaFoldDB" id="A0A8H6S697"/>
<dbReference type="Pfam" id="PF01368">
    <property type="entry name" value="DHH"/>
    <property type="match status" value="1"/>
</dbReference>
<dbReference type="Pfam" id="PF02833">
    <property type="entry name" value="DHHA2"/>
    <property type="match status" value="1"/>
</dbReference>
<gene>
    <name evidence="6" type="ORF">MIND_01184600</name>
</gene>
<evidence type="ECO:0000256" key="1">
    <source>
        <dbReference type="ARBA" id="ARBA00001936"/>
    </source>
</evidence>
<name>A0A8H6S697_9AGAR</name>
<dbReference type="OrthoDB" id="374045at2759"/>
<dbReference type="EMBL" id="JACAZF010000011">
    <property type="protein sequence ID" value="KAF7292856.1"/>
    <property type="molecule type" value="Genomic_DNA"/>
</dbReference>
<dbReference type="GeneID" id="59350874"/>
<dbReference type="SMART" id="SM01131">
    <property type="entry name" value="DHHA2"/>
    <property type="match status" value="1"/>
</dbReference>
<accession>A0A8H6S697</accession>
<dbReference type="GO" id="GO:0004309">
    <property type="term" value="F:exopolyphosphatase activity"/>
    <property type="evidence" value="ECO:0007669"/>
    <property type="project" value="TreeGrafter"/>
</dbReference>
<evidence type="ECO:0000313" key="6">
    <source>
        <dbReference type="EMBL" id="KAF7292856.1"/>
    </source>
</evidence>
<dbReference type="InterPro" id="IPR038222">
    <property type="entry name" value="DHHA2_dom_sf"/>
</dbReference>
<dbReference type="PANTHER" id="PTHR12112:SF39">
    <property type="entry name" value="EG:152A3.5 PROTEIN (FBGN0003116_PN PROTEIN)"/>
    <property type="match status" value="1"/>
</dbReference>
<sequence>MSKAMLRRLSVALKPATAKAGVAPLEPSSLAAFLVQSKEKYLSEAGGEWTVVMGNEAGGTPLILFTPNILTIHRCVDLDTLASSIAVAWIRSEVHQKPSIPLIQIARDDLHLRAENLHALRVAGIADPEKQLFSISDAPKPIASTSFALVDHNRLGAAFGSDNAHVVAVLDHHADEGLYPDADPRRIEPAGSCASHVATVLAKDVELPKELATLLLCAILIDTDGLKPGGKALQVDHDAAAYLIPLSKLSTSTTTTTGVLPAPIKALSDELAAKKFDVSHLGAWDLLRRDYKEYSLTLNWHESKLNVKAGLATVPVKLKTWGAGTGSMEREAVRWMDEQGLAILGVLTSFRDKSKFGKSGKGKHKREMAWFVKDDKIADRLWKGLEADPEVRVKSHKKLKLVVDGVHSRVYKQGNAHATRKSTAPLLKKIVESES</sequence>
<dbReference type="InterPro" id="IPR038763">
    <property type="entry name" value="DHH_sf"/>
</dbReference>
<dbReference type="PANTHER" id="PTHR12112">
    <property type="entry name" value="BNIP - RELATED"/>
    <property type="match status" value="1"/>
</dbReference>
<reference evidence="6" key="1">
    <citation type="submission" date="2020-05" db="EMBL/GenBank/DDBJ databases">
        <title>Mycena genomes resolve the evolution of fungal bioluminescence.</title>
        <authorList>
            <person name="Tsai I.J."/>
        </authorList>
    </citation>
    <scope>NUCLEOTIDE SEQUENCE</scope>
    <source>
        <strain evidence="6">171206Taipei</strain>
    </source>
</reference>
<evidence type="ECO:0000259" key="5">
    <source>
        <dbReference type="SMART" id="SM01131"/>
    </source>
</evidence>
<feature type="domain" description="DHHA2" evidence="5">
    <location>
        <begin position="268"/>
        <end position="431"/>
    </location>
</feature>
<dbReference type="InterPro" id="IPR001667">
    <property type="entry name" value="DDH_dom"/>
</dbReference>
<dbReference type="InterPro" id="IPR004097">
    <property type="entry name" value="DHHA2"/>
</dbReference>
<evidence type="ECO:0000313" key="7">
    <source>
        <dbReference type="Proteomes" id="UP000636479"/>
    </source>
</evidence>
<dbReference type="SUPFAM" id="SSF64182">
    <property type="entry name" value="DHH phosphoesterases"/>
    <property type="match status" value="1"/>
</dbReference>
<protein>
    <submittedName>
        <fullName evidence="6">Putative exopolyphosphatase</fullName>
    </submittedName>
</protein>
<proteinExistence type="predicted"/>
<dbReference type="RefSeq" id="XP_037215284.1">
    <property type="nucleotide sequence ID" value="XM_037368358.1"/>
</dbReference>
<organism evidence="6 7">
    <name type="scientific">Mycena indigotica</name>
    <dbReference type="NCBI Taxonomy" id="2126181"/>
    <lineage>
        <taxon>Eukaryota</taxon>
        <taxon>Fungi</taxon>
        <taxon>Dikarya</taxon>
        <taxon>Basidiomycota</taxon>
        <taxon>Agaricomycotina</taxon>
        <taxon>Agaricomycetes</taxon>
        <taxon>Agaricomycetidae</taxon>
        <taxon>Agaricales</taxon>
        <taxon>Marasmiineae</taxon>
        <taxon>Mycenaceae</taxon>
        <taxon>Mycena</taxon>
    </lineage>
</organism>
<dbReference type="Gene3D" id="3.90.1640.10">
    <property type="entry name" value="inorganic pyrophosphatase (n-terminal core)"/>
    <property type="match status" value="1"/>
</dbReference>
<dbReference type="Proteomes" id="UP000636479">
    <property type="component" value="Unassembled WGS sequence"/>
</dbReference>
<keyword evidence="7" id="KW-1185">Reference proteome</keyword>
<keyword evidence="4" id="KW-0464">Manganese</keyword>
<comment type="caution">
    <text evidence="6">The sequence shown here is derived from an EMBL/GenBank/DDBJ whole genome shotgun (WGS) entry which is preliminary data.</text>
</comment>